<name>A0A7S9LQC8_9RHOB</name>
<proteinExistence type="predicted"/>
<accession>A0A7S9LQC8</accession>
<sequence>MQKITGHGDSGTLVRAYTAVRRRTAPEGSAPAAKTLHRRALKGPRARLGHYLRIDRGVER</sequence>
<dbReference type="AlphaFoldDB" id="A0A7S9LQC8"/>
<keyword evidence="2" id="KW-1185">Reference proteome</keyword>
<evidence type="ECO:0000313" key="1">
    <source>
        <dbReference type="EMBL" id="QPH52800.1"/>
    </source>
</evidence>
<organism evidence="1 2">
    <name type="scientific">Pontivivens ytuae</name>
    <dbReference type="NCBI Taxonomy" id="2789856"/>
    <lineage>
        <taxon>Bacteria</taxon>
        <taxon>Pseudomonadati</taxon>
        <taxon>Pseudomonadota</taxon>
        <taxon>Alphaproteobacteria</taxon>
        <taxon>Rhodobacterales</taxon>
        <taxon>Paracoccaceae</taxon>
        <taxon>Pontivivens</taxon>
    </lineage>
</organism>
<reference evidence="1 2" key="1">
    <citation type="submission" date="2020-11" db="EMBL/GenBank/DDBJ databases">
        <title>Description of Pontivivens ytuae sp. nov. isolated from deep sea sediment of Mariana Trench.</title>
        <authorList>
            <person name="Wang Z."/>
            <person name="Sun Q.-L."/>
            <person name="Xu X.-D."/>
            <person name="Tang Y.-Z."/>
            <person name="Zhang J."/>
        </authorList>
    </citation>
    <scope>NUCLEOTIDE SEQUENCE [LARGE SCALE GENOMIC DNA]</scope>
    <source>
        <strain evidence="1 2">MT2928</strain>
    </source>
</reference>
<dbReference type="RefSeq" id="WP_196102011.1">
    <property type="nucleotide sequence ID" value="NZ_CP064942.1"/>
</dbReference>
<gene>
    <name evidence="1" type="ORF">I0K15_13385</name>
</gene>
<evidence type="ECO:0000313" key="2">
    <source>
        <dbReference type="Proteomes" id="UP000594800"/>
    </source>
</evidence>
<dbReference type="KEGG" id="poz:I0K15_13385"/>
<dbReference type="EMBL" id="CP064942">
    <property type="protein sequence ID" value="QPH52800.1"/>
    <property type="molecule type" value="Genomic_DNA"/>
</dbReference>
<protein>
    <submittedName>
        <fullName evidence="1">Uncharacterized protein</fullName>
    </submittedName>
</protein>
<dbReference type="Proteomes" id="UP000594800">
    <property type="component" value="Chromosome"/>
</dbReference>